<dbReference type="OrthoDB" id="3758478at2759"/>
<name>F0XGJ3_GROCL</name>
<protein>
    <submittedName>
        <fullName evidence="1">NAD-dependent epimerase</fullName>
    </submittedName>
</protein>
<dbReference type="PANTHER" id="PTHR39598:SF1">
    <property type="entry name" value="AUSTINOID BIOSYNTHESIS CLUSTERS PROTEIN F-RELATED"/>
    <property type="match status" value="1"/>
</dbReference>
<dbReference type="HOGENOM" id="CLU_679808_0_0_1"/>
<accession>F0XGJ3</accession>
<evidence type="ECO:0000313" key="2">
    <source>
        <dbReference type="Proteomes" id="UP000007796"/>
    </source>
</evidence>
<dbReference type="Gene3D" id="3.10.450.50">
    <property type="match status" value="1"/>
</dbReference>
<keyword evidence="2" id="KW-1185">Reference proteome</keyword>
<proteinExistence type="predicted"/>
<gene>
    <name evidence="1" type="ORF">CMQ_2602</name>
</gene>
<dbReference type="GeneID" id="25975610"/>
<reference evidence="1 2" key="1">
    <citation type="journal article" date="2011" name="Proc. Natl. Acad. Sci. U.S.A.">
        <title>Genome and transcriptome analyses of the mountain pine beetle-fungal symbiont Grosmannia clavigera, a lodgepole pine pathogen.</title>
        <authorList>
            <person name="DiGuistini S."/>
            <person name="Wang Y."/>
            <person name="Liao N.Y."/>
            <person name="Taylor G."/>
            <person name="Tanguay P."/>
            <person name="Feau N."/>
            <person name="Henrissat B."/>
            <person name="Chan S.K."/>
            <person name="Hesse-Orce U."/>
            <person name="Alamouti S.M."/>
            <person name="Tsui C.K.M."/>
            <person name="Docking R.T."/>
            <person name="Levasseur A."/>
            <person name="Haridas S."/>
            <person name="Robertson G."/>
            <person name="Birol I."/>
            <person name="Holt R.A."/>
            <person name="Marra M.A."/>
            <person name="Hamelin R.C."/>
            <person name="Hirst M."/>
            <person name="Jones S.J.M."/>
            <person name="Bohlmann J."/>
            <person name="Breuil C."/>
        </authorList>
    </citation>
    <scope>NUCLEOTIDE SEQUENCE [LARGE SCALE GENOMIC DNA]</scope>
    <source>
        <strain evidence="2">kw1407 / UAMH 11150</strain>
    </source>
</reference>
<dbReference type="InterPro" id="IPR032710">
    <property type="entry name" value="NTF2-like_dom_sf"/>
</dbReference>
<dbReference type="EMBL" id="GL629769">
    <property type="protein sequence ID" value="EFX02673.1"/>
    <property type="molecule type" value="Genomic_DNA"/>
</dbReference>
<organism evidence="2">
    <name type="scientific">Grosmannia clavigera (strain kw1407 / UAMH 11150)</name>
    <name type="common">Blue stain fungus</name>
    <name type="synonym">Graphiocladiella clavigera</name>
    <dbReference type="NCBI Taxonomy" id="655863"/>
    <lineage>
        <taxon>Eukaryota</taxon>
        <taxon>Fungi</taxon>
        <taxon>Dikarya</taxon>
        <taxon>Ascomycota</taxon>
        <taxon>Pezizomycotina</taxon>
        <taxon>Sordariomycetes</taxon>
        <taxon>Sordariomycetidae</taxon>
        <taxon>Ophiostomatales</taxon>
        <taxon>Ophiostomataceae</taxon>
        <taxon>Leptographium</taxon>
    </lineage>
</organism>
<dbReference type="InterPro" id="IPR050977">
    <property type="entry name" value="Fungal_Meroterpenoid_Isomerase"/>
</dbReference>
<dbReference type="SUPFAM" id="SSF51735">
    <property type="entry name" value="NAD(P)-binding Rossmann-fold domains"/>
    <property type="match status" value="1"/>
</dbReference>
<sequence length="405" mass="44511">METRTYAVVGSTGNCGTALIENLWKRDNSIIHAYCRNRAKLLQKLPFTQGSKRVAIFEGGIDDVPLMVQCVTGCRAIFLVVSTNDNIPGCSLGQDTAKSLITALCDIKDEITTNPNQNGSTGTLLPKIVLLSSSTLDDHLSRHLPPTLRRLLVRAASHVYNDLAETEKLLRAEKDWLTSLYAMPGALSVDIQRDHAISLTDHDGPLSYLDLAAAMIEAVDDEAGQAVTMAQTSTREIQAATLQRFIEGWASWTPEGFLDSWSDNCTQQNLPFCQNSPVKTRETVVLFFPILMSILTNFKLKVHNIVHESETGKAAIYAQTTADSPWGPYQNEYALFLWFDKTGEKVQNIEELFDTIVMDTFLPKIQACTNEIMAKKKRAAASGTNPAVATETAVVNSTVGELPPT</sequence>
<dbReference type="InterPro" id="IPR036291">
    <property type="entry name" value="NAD(P)-bd_dom_sf"/>
</dbReference>
<dbReference type="STRING" id="655863.F0XGJ3"/>
<dbReference type="eggNOG" id="ENOG502SM0C">
    <property type="taxonomic scope" value="Eukaryota"/>
</dbReference>
<evidence type="ECO:0000313" key="1">
    <source>
        <dbReference type="EMBL" id="EFX02673.1"/>
    </source>
</evidence>
<dbReference type="Proteomes" id="UP000007796">
    <property type="component" value="Unassembled WGS sequence"/>
</dbReference>
<dbReference type="PANTHER" id="PTHR39598">
    <property type="entry name" value="AUSTINOL SYNTHESIS PROTEIN F-RELATED"/>
    <property type="match status" value="1"/>
</dbReference>
<dbReference type="SUPFAM" id="SSF54427">
    <property type="entry name" value="NTF2-like"/>
    <property type="match status" value="1"/>
</dbReference>
<dbReference type="Gene3D" id="3.40.50.720">
    <property type="entry name" value="NAD(P)-binding Rossmann-like Domain"/>
    <property type="match status" value="1"/>
</dbReference>
<dbReference type="AlphaFoldDB" id="F0XGJ3"/>
<dbReference type="InParanoid" id="F0XGJ3"/>
<dbReference type="RefSeq" id="XP_014172155.1">
    <property type="nucleotide sequence ID" value="XM_014316680.1"/>
</dbReference>